<name>A0A2A9NYT5_9AGAR</name>
<evidence type="ECO:0000313" key="3">
    <source>
        <dbReference type="Proteomes" id="UP000242287"/>
    </source>
</evidence>
<evidence type="ECO:0000256" key="1">
    <source>
        <dbReference type="SAM" id="SignalP"/>
    </source>
</evidence>
<sequence>MKILLSFLFLSTSLCSLVVATGRGDHYRHHDVTKAYGRRNNNIMSQVRWRTPRSRSLSGSVMRLHKVRRENSLRALSANEDASNLEPRFVQLLAEIALQVVVEGIVKPIQAQIEQDKLVRSEFTQKLVEGLFANDTSVSYVVIATHVEHQALFDGKKPSDWDQTHAECPVKFGPAVKYDVYRAKSGQFIRKGDGGFLNWAWIGYNKSVSANGAEIVFETRDQHNKRGQARSSHVTSL</sequence>
<dbReference type="Proteomes" id="UP000242287">
    <property type="component" value="Unassembled WGS sequence"/>
</dbReference>
<dbReference type="OrthoDB" id="3685327at2759"/>
<feature type="signal peptide" evidence="1">
    <location>
        <begin position="1"/>
        <end position="20"/>
    </location>
</feature>
<protein>
    <submittedName>
        <fullName evidence="2">Uncharacterized protein</fullName>
    </submittedName>
</protein>
<organism evidence="2 3">
    <name type="scientific">Amanita thiersii Skay4041</name>
    <dbReference type="NCBI Taxonomy" id="703135"/>
    <lineage>
        <taxon>Eukaryota</taxon>
        <taxon>Fungi</taxon>
        <taxon>Dikarya</taxon>
        <taxon>Basidiomycota</taxon>
        <taxon>Agaricomycotina</taxon>
        <taxon>Agaricomycetes</taxon>
        <taxon>Agaricomycetidae</taxon>
        <taxon>Agaricales</taxon>
        <taxon>Pluteineae</taxon>
        <taxon>Amanitaceae</taxon>
        <taxon>Amanita</taxon>
    </lineage>
</organism>
<reference evidence="2 3" key="1">
    <citation type="submission" date="2014-02" db="EMBL/GenBank/DDBJ databases">
        <title>Transposable element dynamics among asymbiotic and ectomycorrhizal Amanita fungi.</title>
        <authorList>
            <consortium name="DOE Joint Genome Institute"/>
            <person name="Hess J."/>
            <person name="Skrede I."/>
            <person name="Wolfe B."/>
            <person name="LaButti K."/>
            <person name="Ohm R.A."/>
            <person name="Grigoriev I.V."/>
            <person name="Pringle A."/>
        </authorList>
    </citation>
    <scope>NUCLEOTIDE SEQUENCE [LARGE SCALE GENOMIC DNA]</scope>
    <source>
        <strain evidence="2 3">SKay4041</strain>
    </source>
</reference>
<keyword evidence="1" id="KW-0732">Signal</keyword>
<gene>
    <name evidence="2" type="ORF">AMATHDRAFT_55691</name>
</gene>
<keyword evidence="3" id="KW-1185">Reference proteome</keyword>
<dbReference type="AlphaFoldDB" id="A0A2A9NYT5"/>
<accession>A0A2A9NYT5</accession>
<evidence type="ECO:0000313" key="2">
    <source>
        <dbReference type="EMBL" id="PFH53196.1"/>
    </source>
</evidence>
<dbReference type="EMBL" id="KZ301975">
    <property type="protein sequence ID" value="PFH53196.1"/>
    <property type="molecule type" value="Genomic_DNA"/>
</dbReference>
<proteinExistence type="predicted"/>
<dbReference type="STRING" id="703135.A0A2A9NYT5"/>
<feature type="chain" id="PRO_5012179760" evidence="1">
    <location>
        <begin position="21"/>
        <end position="237"/>
    </location>
</feature>